<keyword evidence="11" id="KW-0238">DNA-binding</keyword>
<dbReference type="Pfam" id="PF04383">
    <property type="entry name" value="KilA-N"/>
    <property type="match status" value="1"/>
</dbReference>
<keyword evidence="4" id="KW-0183">Conidiation</keyword>
<dbReference type="SUPFAM" id="SSF48403">
    <property type="entry name" value="Ankyrin repeat"/>
    <property type="match status" value="1"/>
</dbReference>
<feature type="region of interest" description="Disordered" evidence="9">
    <location>
        <begin position="254"/>
        <end position="301"/>
    </location>
</feature>
<dbReference type="Proteomes" id="UP000016922">
    <property type="component" value="Unassembled WGS sequence"/>
</dbReference>
<keyword evidence="1" id="KW-0677">Repeat</keyword>
<gene>
    <name evidence="11" type="ORF">GLAREA_05105</name>
</gene>
<dbReference type="STRING" id="1116229.S3DBE4"/>
<dbReference type="EMBL" id="KE145353">
    <property type="protein sequence ID" value="EPE35767.1"/>
    <property type="molecule type" value="Genomic_DNA"/>
</dbReference>
<dbReference type="InterPro" id="IPR002110">
    <property type="entry name" value="Ankyrin_rpt"/>
</dbReference>
<evidence type="ECO:0000256" key="7">
    <source>
        <dbReference type="PROSITE-ProRule" id="PRU00023"/>
    </source>
</evidence>
<dbReference type="GO" id="GO:0048315">
    <property type="term" value="P:conidium formation"/>
    <property type="evidence" value="ECO:0007669"/>
    <property type="project" value="UniProtKB-KW"/>
</dbReference>
<dbReference type="FunFam" id="3.10.260.10:FF:000001">
    <property type="entry name" value="APSES transcription factor (MbpA)"/>
    <property type="match status" value="1"/>
</dbReference>
<keyword evidence="12" id="KW-1185">Reference proteome</keyword>
<dbReference type="HOGENOM" id="CLU_009666_1_1_1"/>
<feature type="compositionally biased region" description="Basic and acidic residues" evidence="9">
    <location>
        <begin position="691"/>
        <end position="708"/>
    </location>
</feature>
<dbReference type="SUPFAM" id="SSF54616">
    <property type="entry name" value="DNA-binding domain of Mlu1-box binding protein MBP1"/>
    <property type="match status" value="1"/>
</dbReference>
<proteinExistence type="predicted"/>
<feature type="repeat" description="ANK" evidence="7">
    <location>
        <begin position="576"/>
        <end position="608"/>
    </location>
</feature>
<feature type="region of interest" description="Disordered" evidence="9">
    <location>
        <begin position="1"/>
        <end position="85"/>
    </location>
</feature>
<dbReference type="Gene3D" id="3.10.260.10">
    <property type="entry name" value="Transcription regulator HTH, APSES-type DNA-binding domain"/>
    <property type="match status" value="1"/>
</dbReference>
<dbReference type="InterPro" id="IPR003163">
    <property type="entry name" value="Tscrpt_reg_HTH_APSES-type"/>
</dbReference>
<dbReference type="OMA" id="HHIAMMA"/>
<dbReference type="GeneID" id="19464159"/>
<feature type="compositionally biased region" description="Basic and acidic residues" evidence="9">
    <location>
        <begin position="37"/>
        <end position="49"/>
    </location>
</feature>
<dbReference type="GO" id="GO:0030907">
    <property type="term" value="C:MBF transcription complex"/>
    <property type="evidence" value="ECO:0007669"/>
    <property type="project" value="TreeGrafter"/>
</dbReference>
<dbReference type="InterPro" id="IPR018004">
    <property type="entry name" value="KilA/APSES_HTH"/>
</dbReference>
<evidence type="ECO:0000256" key="9">
    <source>
        <dbReference type="SAM" id="MobiDB-lite"/>
    </source>
</evidence>
<reference evidence="11 12" key="1">
    <citation type="journal article" date="2013" name="BMC Genomics">
        <title>Genomics-driven discovery of the pneumocandin biosynthetic gene cluster in the fungus Glarea lozoyensis.</title>
        <authorList>
            <person name="Chen L."/>
            <person name="Yue Q."/>
            <person name="Zhang X."/>
            <person name="Xiang M."/>
            <person name="Wang C."/>
            <person name="Li S."/>
            <person name="Che Y."/>
            <person name="Ortiz-Lopez F.J."/>
            <person name="Bills G.F."/>
            <person name="Liu X."/>
            <person name="An Z."/>
        </authorList>
    </citation>
    <scope>NUCLEOTIDE SEQUENCE [LARGE SCALE GENOMIC DNA]</scope>
    <source>
        <strain evidence="12">ATCC 20868 / MF5171</strain>
    </source>
</reference>
<evidence type="ECO:0000313" key="12">
    <source>
        <dbReference type="Proteomes" id="UP000016922"/>
    </source>
</evidence>
<feature type="compositionally biased region" description="Polar residues" evidence="9">
    <location>
        <begin position="1"/>
        <end position="36"/>
    </location>
</feature>
<dbReference type="SMART" id="SM01252">
    <property type="entry name" value="KilA-N"/>
    <property type="match status" value="1"/>
</dbReference>
<comment type="function">
    <text evidence="5">Transcription factor that plays a role downstream of the MCK1-MKK2-MPS1 cascade. Required for hyphal morphogenesis and pathogenicity. Is an important oxidative stress response regulator and plays a positive role in the regulation of extracellular peroxidases.</text>
</comment>
<keyword evidence="2" id="KW-0749">Sporulation</keyword>
<dbReference type="InterPro" id="IPR036887">
    <property type="entry name" value="HTH_APSES_sf"/>
</dbReference>
<evidence type="ECO:0000256" key="6">
    <source>
        <dbReference type="ARBA" id="ARBA00073460"/>
    </source>
</evidence>
<dbReference type="FunFam" id="1.25.40.20:FF:000365">
    <property type="entry name" value="Start control protein cdc10"/>
    <property type="match status" value="1"/>
</dbReference>
<dbReference type="PROSITE" id="PS51299">
    <property type="entry name" value="HTH_APSES"/>
    <property type="match status" value="1"/>
</dbReference>
<evidence type="ECO:0000256" key="5">
    <source>
        <dbReference type="ARBA" id="ARBA00059984"/>
    </source>
</evidence>
<dbReference type="GO" id="GO:0030435">
    <property type="term" value="P:sporulation resulting in formation of a cellular spore"/>
    <property type="evidence" value="ECO:0007669"/>
    <property type="project" value="UniProtKB-KW"/>
</dbReference>
<dbReference type="PANTHER" id="PTHR43828:SF3">
    <property type="entry name" value="CHROMO DOMAIN-CONTAINING PROTEIN"/>
    <property type="match status" value="1"/>
</dbReference>
<feature type="compositionally biased region" description="Basic and acidic residues" evidence="9">
    <location>
        <begin position="320"/>
        <end position="332"/>
    </location>
</feature>
<dbReference type="GO" id="GO:0003677">
    <property type="term" value="F:DNA binding"/>
    <property type="evidence" value="ECO:0007669"/>
    <property type="project" value="UniProtKB-KW"/>
</dbReference>
<dbReference type="OrthoDB" id="6718656at2759"/>
<dbReference type="GO" id="GO:0033309">
    <property type="term" value="C:SBF transcription complex"/>
    <property type="evidence" value="ECO:0007669"/>
    <property type="project" value="TreeGrafter"/>
</dbReference>
<feature type="region of interest" description="Disordered" evidence="9">
    <location>
        <begin position="686"/>
        <end position="711"/>
    </location>
</feature>
<keyword evidence="8" id="KW-0175">Coiled coil</keyword>
<feature type="region of interest" description="Disordered" evidence="9">
    <location>
        <begin position="612"/>
        <end position="646"/>
    </location>
</feature>
<dbReference type="KEGG" id="glz:GLAREA_05105"/>
<dbReference type="Gene3D" id="1.25.40.20">
    <property type="entry name" value="Ankyrin repeat-containing domain"/>
    <property type="match status" value="1"/>
</dbReference>
<feature type="compositionally biased region" description="Low complexity" evidence="9">
    <location>
        <begin position="267"/>
        <end position="281"/>
    </location>
</feature>
<accession>S3DBE4</accession>
<organism evidence="11 12">
    <name type="scientific">Glarea lozoyensis (strain ATCC 20868 / MF5171)</name>
    <dbReference type="NCBI Taxonomy" id="1116229"/>
    <lineage>
        <taxon>Eukaryota</taxon>
        <taxon>Fungi</taxon>
        <taxon>Dikarya</taxon>
        <taxon>Ascomycota</taxon>
        <taxon>Pezizomycotina</taxon>
        <taxon>Leotiomycetes</taxon>
        <taxon>Helotiales</taxon>
        <taxon>Helotiaceae</taxon>
        <taxon>Glarea</taxon>
    </lineage>
</organism>
<evidence type="ECO:0000256" key="3">
    <source>
        <dbReference type="ARBA" id="ARBA00023043"/>
    </source>
</evidence>
<feature type="domain" description="HTH APSES-type" evidence="10">
    <location>
        <begin position="92"/>
        <end position="200"/>
    </location>
</feature>
<dbReference type="AlphaFoldDB" id="S3DBE4"/>
<dbReference type="PROSITE" id="PS50297">
    <property type="entry name" value="ANK_REP_REGION"/>
    <property type="match status" value="1"/>
</dbReference>
<dbReference type="GO" id="GO:0003713">
    <property type="term" value="F:transcription coactivator activity"/>
    <property type="evidence" value="ECO:0007669"/>
    <property type="project" value="TreeGrafter"/>
</dbReference>
<dbReference type="InterPro" id="IPR036770">
    <property type="entry name" value="Ankyrin_rpt-contain_sf"/>
</dbReference>
<dbReference type="SMART" id="SM00248">
    <property type="entry name" value="ANK"/>
    <property type="match status" value="2"/>
</dbReference>
<dbReference type="eggNOG" id="ENOG502QPWC">
    <property type="taxonomic scope" value="Eukaryota"/>
</dbReference>
<feature type="region of interest" description="Disordered" evidence="9">
    <location>
        <begin position="314"/>
        <end position="363"/>
    </location>
</feature>
<dbReference type="GO" id="GO:0001228">
    <property type="term" value="F:DNA-binding transcription activator activity, RNA polymerase II-specific"/>
    <property type="evidence" value="ECO:0007669"/>
    <property type="project" value="UniProtKB-ARBA"/>
</dbReference>
<dbReference type="Pfam" id="PF00023">
    <property type="entry name" value="Ank"/>
    <property type="match status" value="1"/>
</dbReference>
<evidence type="ECO:0000256" key="4">
    <source>
        <dbReference type="ARBA" id="ARBA00023321"/>
    </source>
</evidence>
<evidence type="ECO:0000256" key="2">
    <source>
        <dbReference type="ARBA" id="ARBA00022969"/>
    </source>
</evidence>
<feature type="compositionally biased region" description="Polar residues" evidence="9">
    <location>
        <begin position="621"/>
        <end position="631"/>
    </location>
</feature>
<dbReference type="PANTHER" id="PTHR43828">
    <property type="entry name" value="ASPARAGINASE"/>
    <property type="match status" value="1"/>
</dbReference>
<dbReference type="InterPro" id="IPR051642">
    <property type="entry name" value="SWI6-like"/>
</dbReference>
<protein>
    <recommendedName>
        <fullName evidence="6">Transcription factor SWI6</fullName>
    </recommendedName>
</protein>
<name>S3DBE4_GLAL2</name>
<sequence length="873" mass="96411">MASSTTITNPQPLANTSHSRQNHQNRPPSFNTSTSRAQKEEQEIFDSRRNPNMSFSLSQGSQGGGMAMQSGQPFRHYDANSQSARRNSAPQIYSAIYSGVDVYEMEVNNIAVMRRRKDSWLNATQILKVAGIEKGKRTKVLEKEILIGEHEKVQGGYGKYQGTWIKFDRGLEFCRQYGVEDLLRPLLTYDMGQDGGVAGRGGIDTPTKEQAMAAQRKRLYNSGAENRSGGQTGTFFKNISTTASHAVAAISKARFESPVPRNRNGASSGRPPSFSRQSSQQNLAAQDNMYPSGSQQSMQSFASNDGIDSAYATQYNLPRDNSRNGDFEEPPRKRMRPTPGEQDSQQMDGYYDASMREPSPTEANESFAYHAQMTQDGENGILPPLTNSSTQDIEAKKGMLLQLFVDPARTDYSKHPVFLSLSRDDLDIPLDKSANTALIWAATLARIPLLRALINGGASIYRGNRIGATALMRSCEVTNNLDMASFPDVLELLGPTIEYTDARDRTVLHHIAVASAVKGRSSASKYYLESLLEFVVRAGTAPNSQQSQSFSSNPAAPHTMNLGRFMSEVVNLQDKSGDTALNIAARIGNRNIISQLLEVGANPEIRNRSGLCPNDFGVGENSGNNDRNSSRIPPPERLPSRTNQTSNEIISSISSLVTDVETEFTKELDSKQARIDNLHSQLRESSALLGEQRRRREQLEAQAKEQATRKHKLANLRRAMDAERARLQQMQQQMGQPTQQTEMQLGDADKGLTLPALPSNVLANISSSTQMSASNLDQAQRQLLSSLPPSYVLRARIAAYQSNNQALEQNVRDLQSKSSELVNKYRKVVGICTGTPLDKVDQVGPKLLRAIESEPNVDLRRIRDFLGRVEVPN</sequence>
<evidence type="ECO:0000256" key="8">
    <source>
        <dbReference type="SAM" id="Coils"/>
    </source>
</evidence>
<feature type="coiled-coil region" evidence="8">
    <location>
        <begin position="797"/>
        <end position="824"/>
    </location>
</feature>
<dbReference type="PROSITE" id="PS50088">
    <property type="entry name" value="ANK_REPEAT"/>
    <property type="match status" value="1"/>
</dbReference>
<evidence type="ECO:0000313" key="11">
    <source>
        <dbReference type="EMBL" id="EPE35767.1"/>
    </source>
</evidence>
<dbReference type="RefSeq" id="XP_008076585.1">
    <property type="nucleotide sequence ID" value="XM_008078394.1"/>
</dbReference>
<evidence type="ECO:0000256" key="1">
    <source>
        <dbReference type="ARBA" id="ARBA00022737"/>
    </source>
</evidence>
<evidence type="ECO:0000259" key="10">
    <source>
        <dbReference type="PROSITE" id="PS51299"/>
    </source>
</evidence>
<feature type="compositionally biased region" description="Polar residues" evidence="9">
    <location>
        <begin position="282"/>
        <end position="301"/>
    </location>
</feature>
<keyword evidence="3 7" id="KW-0040">ANK repeat</keyword>